<evidence type="ECO:0000313" key="2">
    <source>
        <dbReference type="Proteomes" id="UP000659124"/>
    </source>
</evidence>
<dbReference type="InterPro" id="IPR042574">
    <property type="entry name" value="FucT_N_sf"/>
</dbReference>
<reference evidence="1 2" key="1">
    <citation type="submission" date="2020-09" db="EMBL/GenBank/DDBJ databases">
        <title>Genome sequences of type strains of Chitinophaga qingshengii and Chitinophaga varians.</title>
        <authorList>
            <person name="Kittiwongwattana C."/>
        </authorList>
    </citation>
    <scope>NUCLEOTIDE SEQUENCE [LARGE SCALE GENOMIC DNA]</scope>
    <source>
        <strain evidence="1 2">JCM 30026</strain>
    </source>
</reference>
<dbReference type="Gene3D" id="3.40.50.11650">
    <property type="entry name" value="Glycosyl transferase family 10, N-terminal domain"/>
    <property type="match status" value="1"/>
</dbReference>
<proteinExistence type="predicted"/>
<name>A0ABR7TGW9_9BACT</name>
<evidence type="ECO:0000313" key="1">
    <source>
        <dbReference type="EMBL" id="MBC9929746.1"/>
    </source>
</evidence>
<gene>
    <name evidence="1" type="ORF">ICL07_05115</name>
</gene>
<protein>
    <submittedName>
        <fullName evidence="1">Uncharacterized protein</fullName>
    </submittedName>
</protein>
<dbReference type="Proteomes" id="UP000659124">
    <property type="component" value="Unassembled WGS sequence"/>
</dbReference>
<organism evidence="1 2">
    <name type="scientific">Chitinophaga qingshengii</name>
    <dbReference type="NCBI Taxonomy" id="1569794"/>
    <lineage>
        <taxon>Bacteria</taxon>
        <taxon>Pseudomonadati</taxon>
        <taxon>Bacteroidota</taxon>
        <taxon>Chitinophagia</taxon>
        <taxon>Chitinophagales</taxon>
        <taxon>Chitinophagaceae</taxon>
        <taxon>Chitinophaga</taxon>
    </lineage>
</organism>
<keyword evidence="2" id="KW-1185">Reference proteome</keyword>
<dbReference type="EMBL" id="JACVFC010000001">
    <property type="protein sequence ID" value="MBC9929746.1"/>
    <property type="molecule type" value="Genomic_DNA"/>
</dbReference>
<sequence>MRQSPSKTKIFFSGENLERFPKYRDYCADIVDVSAGFDEIDRPGYVRFPLWLMFLFQPDSDYAAISARMEEINRNIKSVMQDKVQKGVTQKRVMV</sequence>
<comment type="caution">
    <text evidence="1">The sequence shown here is derived from an EMBL/GenBank/DDBJ whole genome shotgun (WGS) entry which is preliminary data.</text>
</comment>
<accession>A0ABR7TGW9</accession>